<dbReference type="Pfam" id="PF13416">
    <property type="entry name" value="SBP_bac_8"/>
    <property type="match status" value="1"/>
</dbReference>
<protein>
    <submittedName>
        <fullName evidence="1">ABC transporter substrate-binding protein</fullName>
    </submittedName>
</protein>
<sequence>MKKHQWLIMIIAVVVGVVGSSCGSQPKNESSQDEVVEISFWHVFSENFGAPVIKEMVTAFNDSQDKINVTEVYNPDMYPGLMQNLQAEVAAGEAPSIAMIGYNYLKYFAANFEYIDPKTLIAEQVPDDQGYLSETFLPNILSLAQVDGEQIGLPYAISTPIIYYNADLFKAAGLDSEQPPTTWQEVRQMAQVISDKTGEYGFYMQEYADNWAVQGLLESNGAEMLKNGKATFASQEAIQAYELFADMVLKDKTALHIGADEGIQAFSNGKVGIFLGTSAKIDTIQSTVEFELKGAEFPIFSGKERRIPAGGNFLPILAKEPAEQQAAWEFIKFMMEPEWLAKWSKNTGYLPPREDVAKDPNGLQNYLKENQLFGIAYEELAEIYPWAAFPDDVGAQAEQIFANTRDQILEGTVSVEKALKDAEKEINQLMD</sequence>
<keyword evidence="2" id="KW-1185">Reference proteome</keyword>
<name>A0A940SUR2_9ENTE</name>
<dbReference type="PANTHER" id="PTHR43649:SF12">
    <property type="entry name" value="DIACETYLCHITOBIOSE BINDING PROTEIN DASA"/>
    <property type="match status" value="1"/>
</dbReference>
<dbReference type="SUPFAM" id="SSF53850">
    <property type="entry name" value="Periplasmic binding protein-like II"/>
    <property type="match status" value="1"/>
</dbReference>
<dbReference type="CDD" id="cd14748">
    <property type="entry name" value="PBP2_UgpB"/>
    <property type="match status" value="1"/>
</dbReference>
<dbReference type="RefSeq" id="WP_209526727.1">
    <property type="nucleotide sequence ID" value="NZ_JAEEGA010000005.1"/>
</dbReference>
<comment type="caution">
    <text evidence="1">The sequence shown here is derived from an EMBL/GenBank/DDBJ whole genome shotgun (WGS) entry which is preliminary data.</text>
</comment>
<evidence type="ECO:0000313" key="2">
    <source>
        <dbReference type="Proteomes" id="UP000674938"/>
    </source>
</evidence>
<proteinExistence type="predicted"/>
<dbReference type="InterPro" id="IPR050490">
    <property type="entry name" value="Bact_solute-bd_prot1"/>
</dbReference>
<dbReference type="PANTHER" id="PTHR43649">
    <property type="entry name" value="ARABINOSE-BINDING PROTEIN-RELATED"/>
    <property type="match status" value="1"/>
</dbReference>
<dbReference type="EMBL" id="JAEEGA010000005">
    <property type="protein sequence ID" value="MBP1041084.1"/>
    <property type="molecule type" value="Genomic_DNA"/>
</dbReference>
<organism evidence="1 2">
    <name type="scientific">Vagococcus allomyrinae</name>
    <dbReference type="NCBI Taxonomy" id="2794353"/>
    <lineage>
        <taxon>Bacteria</taxon>
        <taxon>Bacillati</taxon>
        <taxon>Bacillota</taxon>
        <taxon>Bacilli</taxon>
        <taxon>Lactobacillales</taxon>
        <taxon>Enterococcaceae</taxon>
        <taxon>Vagococcus</taxon>
    </lineage>
</organism>
<dbReference type="PROSITE" id="PS51257">
    <property type="entry name" value="PROKAR_LIPOPROTEIN"/>
    <property type="match status" value="1"/>
</dbReference>
<reference evidence="1" key="1">
    <citation type="submission" date="2020-12" db="EMBL/GenBank/DDBJ databases">
        <title>Vagococcus allomyrinae sp. nov. and Enterococcus lavae sp. nov., isolated from the larvae of Allomyrina dichotoma.</title>
        <authorList>
            <person name="Lee S.D."/>
        </authorList>
    </citation>
    <scope>NUCLEOTIDE SEQUENCE</scope>
    <source>
        <strain evidence="1">BWB3-3</strain>
    </source>
</reference>
<accession>A0A940SUR2</accession>
<dbReference type="Gene3D" id="3.40.190.10">
    <property type="entry name" value="Periplasmic binding protein-like II"/>
    <property type="match status" value="2"/>
</dbReference>
<dbReference type="InterPro" id="IPR006059">
    <property type="entry name" value="SBP"/>
</dbReference>
<dbReference type="Proteomes" id="UP000674938">
    <property type="component" value="Unassembled WGS sequence"/>
</dbReference>
<gene>
    <name evidence="1" type="ORF">I6N95_08720</name>
</gene>
<dbReference type="AlphaFoldDB" id="A0A940SUR2"/>
<evidence type="ECO:0000313" key="1">
    <source>
        <dbReference type="EMBL" id="MBP1041084.1"/>
    </source>
</evidence>